<dbReference type="Pfam" id="PF20339">
    <property type="entry name" value="DUF6634"/>
    <property type="match status" value="1"/>
</dbReference>
<name>A0ABW5QN08_9HYPH</name>
<evidence type="ECO:0000313" key="1">
    <source>
        <dbReference type="EMBL" id="MFD2649142.1"/>
    </source>
</evidence>
<accession>A0ABW5QN08</accession>
<dbReference type="EMBL" id="JBHUNP010000001">
    <property type="protein sequence ID" value="MFD2649142.1"/>
    <property type="molecule type" value="Genomic_DNA"/>
</dbReference>
<dbReference type="Proteomes" id="UP001597521">
    <property type="component" value="Unassembled WGS sequence"/>
</dbReference>
<reference evidence="2" key="1">
    <citation type="journal article" date="2019" name="Int. J. Syst. Evol. Microbiol.">
        <title>The Global Catalogue of Microorganisms (GCM) 10K type strain sequencing project: providing services to taxonomists for standard genome sequencing and annotation.</title>
        <authorList>
            <consortium name="The Broad Institute Genomics Platform"/>
            <consortium name="The Broad Institute Genome Sequencing Center for Infectious Disease"/>
            <person name="Wu L."/>
            <person name="Ma J."/>
        </authorList>
    </citation>
    <scope>NUCLEOTIDE SEQUENCE [LARGE SCALE GENOMIC DNA]</scope>
    <source>
        <strain evidence="2">CCM 7427</strain>
    </source>
</reference>
<keyword evidence="2" id="KW-1185">Reference proteome</keyword>
<sequence>MSRRGNPVNFLGADPLGTADRLEELAADLRRLAKGCLPTTSELAEAPILLGWVPLSRPCTALAGPVEGHPRITDHRPAVTSELFAIDSNERWARTMSRYYRLTPRSTERKRDE</sequence>
<dbReference type="InterPro" id="IPR046574">
    <property type="entry name" value="DUF6634"/>
</dbReference>
<evidence type="ECO:0000313" key="2">
    <source>
        <dbReference type="Proteomes" id="UP001597521"/>
    </source>
</evidence>
<protein>
    <submittedName>
        <fullName evidence="1">DUF6634 family protein</fullName>
    </submittedName>
</protein>
<organism evidence="1 2">
    <name type="scientific">Devosia albogilva</name>
    <dbReference type="NCBI Taxonomy" id="429726"/>
    <lineage>
        <taxon>Bacteria</taxon>
        <taxon>Pseudomonadati</taxon>
        <taxon>Pseudomonadota</taxon>
        <taxon>Alphaproteobacteria</taxon>
        <taxon>Hyphomicrobiales</taxon>
        <taxon>Devosiaceae</taxon>
        <taxon>Devosia</taxon>
    </lineage>
</organism>
<proteinExistence type="predicted"/>
<comment type="caution">
    <text evidence="1">The sequence shown here is derived from an EMBL/GenBank/DDBJ whole genome shotgun (WGS) entry which is preliminary data.</text>
</comment>
<gene>
    <name evidence="1" type="ORF">ACFSX5_15235</name>
</gene>
<dbReference type="RefSeq" id="WP_386834583.1">
    <property type="nucleotide sequence ID" value="NZ_JBHUNP010000001.1"/>
</dbReference>